<gene>
    <name evidence="1" type="ORF">V1478_007276</name>
</gene>
<proteinExistence type="predicted"/>
<comment type="caution">
    <text evidence="1">The sequence shown here is derived from an EMBL/GenBank/DDBJ whole genome shotgun (WGS) entry which is preliminary data.</text>
</comment>
<accession>A0ABD2B2S6</accession>
<name>A0ABD2B2S6_VESSQ</name>
<dbReference type="AlphaFoldDB" id="A0ABD2B2S6"/>
<dbReference type="Proteomes" id="UP001607302">
    <property type="component" value="Unassembled WGS sequence"/>
</dbReference>
<sequence>MHVPLFDKQQMMEDDQNGFPIAVIKVTRIPLPEAWNIRDIFDRTLQISLHSNWDKIENTIILDGFEHFGKYRDAQCGFREVGQSGLAQLQRRCLFRRIICLVCVTITDSLPDDSNTAGAIVPQSILVGILLVYSPRDFAKTGSSERTEAAFHPSEFSKTLFAYYHIQNEVCTSEK</sequence>
<evidence type="ECO:0000313" key="1">
    <source>
        <dbReference type="EMBL" id="KAL2726998.1"/>
    </source>
</evidence>
<dbReference type="EMBL" id="JAUDFV010000133">
    <property type="protein sequence ID" value="KAL2726998.1"/>
    <property type="molecule type" value="Genomic_DNA"/>
</dbReference>
<keyword evidence="2" id="KW-1185">Reference proteome</keyword>
<protein>
    <submittedName>
        <fullName evidence="1">Uncharacterized protein</fullName>
    </submittedName>
</protein>
<organism evidence="1 2">
    <name type="scientific">Vespula squamosa</name>
    <name type="common">Southern yellow jacket</name>
    <name type="synonym">Wasp</name>
    <dbReference type="NCBI Taxonomy" id="30214"/>
    <lineage>
        <taxon>Eukaryota</taxon>
        <taxon>Metazoa</taxon>
        <taxon>Ecdysozoa</taxon>
        <taxon>Arthropoda</taxon>
        <taxon>Hexapoda</taxon>
        <taxon>Insecta</taxon>
        <taxon>Pterygota</taxon>
        <taxon>Neoptera</taxon>
        <taxon>Endopterygota</taxon>
        <taxon>Hymenoptera</taxon>
        <taxon>Apocrita</taxon>
        <taxon>Aculeata</taxon>
        <taxon>Vespoidea</taxon>
        <taxon>Vespidae</taxon>
        <taxon>Vespinae</taxon>
        <taxon>Vespula</taxon>
    </lineage>
</organism>
<reference evidence="1 2" key="1">
    <citation type="journal article" date="2024" name="Ann. Entomol. Soc. Am.">
        <title>Genomic analyses of the southern and eastern yellowjacket wasps (Hymenoptera: Vespidae) reveal evolutionary signatures of social life.</title>
        <authorList>
            <person name="Catto M.A."/>
            <person name="Caine P.B."/>
            <person name="Orr S.E."/>
            <person name="Hunt B.G."/>
            <person name="Goodisman M.A.D."/>
        </authorList>
    </citation>
    <scope>NUCLEOTIDE SEQUENCE [LARGE SCALE GENOMIC DNA]</scope>
    <source>
        <strain evidence="1">233</strain>
        <tissue evidence="1">Head and thorax</tissue>
    </source>
</reference>
<evidence type="ECO:0000313" key="2">
    <source>
        <dbReference type="Proteomes" id="UP001607302"/>
    </source>
</evidence>